<dbReference type="PROSITE" id="PS50931">
    <property type="entry name" value="HTH_LYSR"/>
    <property type="match status" value="1"/>
</dbReference>
<keyword evidence="2" id="KW-0805">Transcription regulation</keyword>
<dbReference type="Gene3D" id="1.10.10.10">
    <property type="entry name" value="Winged helix-like DNA-binding domain superfamily/Winged helix DNA-binding domain"/>
    <property type="match status" value="1"/>
</dbReference>
<reference evidence="6 7" key="1">
    <citation type="submission" date="2023-09" db="EMBL/GenBank/DDBJ databases">
        <title>Whole genome shotgun sequencing (WGS) of Bosea sp. ZW T0_25, isolated from stored onions (Allium cepa).</title>
        <authorList>
            <person name="Stoll D.A."/>
            <person name="Huch M."/>
        </authorList>
    </citation>
    <scope>NUCLEOTIDE SEQUENCE [LARGE SCALE GENOMIC DNA]</scope>
    <source>
        <strain evidence="6 7">ZW T0_25</strain>
    </source>
</reference>
<evidence type="ECO:0000256" key="2">
    <source>
        <dbReference type="ARBA" id="ARBA00023015"/>
    </source>
</evidence>
<evidence type="ECO:0000256" key="4">
    <source>
        <dbReference type="ARBA" id="ARBA00023163"/>
    </source>
</evidence>
<dbReference type="Gene3D" id="3.40.190.10">
    <property type="entry name" value="Periplasmic binding protein-like II"/>
    <property type="match status" value="2"/>
</dbReference>
<keyword evidence="4" id="KW-0804">Transcription</keyword>
<name>A0ABU3SD84_9HYPH</name>
<dbReference type="Proteomes" id="UP001254257">
    <property type="component" value="Unassembled WGS sequence"/>
</dbReference>
<evidence type="ECO:0000313" key="7">
    <source>
        <dbReference type="Proteomes" id="UP001254257"/>
    </source>
</evidence>
<dbReference type="InterPro" id="IPR000847">
    <property type="entry name" value="LysR_HTH_N"/>
</dbReference>
<protein>
    <submittedName>
        <fullName evidence="6">LysR family transcriptional regulator</fullName>
    </submittedName>
</protein>
<evidence type="ECO:0000256" key="3">
    <source>
        <dbReference type="ARBA" id="ARBA00023125"/>
    </source>
</evidence>
<evidence type="ECO:0000256" key="1">
    <source>
        <dbReference type="ARBA" id="ARBA00009437"/>
    </source>
</evidence>
<dbReference type="SUPFAM" id="SSF53850">
    <property type="entry name" value="Periplasmic binding protein-like II"/>
    <property type="match status" value="1"/>
</dbReference>
<keyword evidence="3" id="KW-0238">DNA-binding</keyword>
<dbReference type="CDD" id="cd08414">
    <property type="entry name" value="PBP2_LTTR_aromatics_like"/>
    <property type="match status" value="1"/>
</dbReference>
<gene>
    <name evidence="6" type="ORF">RKE40_22730</name>
</gene>
<dbReference type="InterPro" id="IPR036390">
    <property type="entry name" value="WH_DNA-bd_sf"/>
</dbReference>
<dbReference type="InterPro" id="IPR005119">
    <property type="entry name" value="LysR_subst-bd"/>
</dbReference>
<comment type="similarity">
    <text evidence="1">Belongs to the LysR transcriptional regulatory family.</text>
</comment>
<dbReference type="PRINTS" id="PR00039">
    <property type="entry name" value="HTHLYSR"/>
</dbReference>
<feature type="domain" description="HTH lysR-type" evidence="5">
    <location>
        <begin position="1"/>
        <end position="58"/>
    </location>
</feature>
<keyword evidence="7" id="KW-1185">Reference proteome</keyword>
<dbReference type="InterPro" id="IPR036388">
    <property type="entry name" value="WH-like_DNA-bd_sf"/>
</dbReference>
<comment type="caution">
    <text evidence="6">The sequence shown here is derived from an EMBL/GenBank/DDBJ whole genome shotgun (WGS) entry which is preliminary data.</text>
</comment>
<proteinExistence type="inferred from homology"/>
<dbReference type="SUPFAM" id="SSF46785">
    <property type="entry name" value="Winged helix' DNA-binding domain"/>
    <property type="match status" value="1"/>
</dbReference>
<dbReference type="RefSeq" id="WP_316020486.1">
    <property type="nucleotide sequence ID" value="NZ_JAWDID010000047.1"/>
</dbReference>
<accession>A0ABU3SD84</accession>
<evidence type="ECO:0000313" key="6">
    <source>
        <dbReference type="EMBL" id="MDU0342724.1"/>
    </source>
</evidence>
<dbReference type="Pfam" id="PF03466">
    <property type="entry name" value="LysR_substrate"/>
    <property type="match status" value="1"/>
</dbReference>
<dbReference type="EMBL" id="JAWDID010000047">
    <property type="protein sequence ID" value="MDU0342724.1"/>
    <property type="molecule type" value="Genomic_DNA"/>
</dbReference>
<organism evidence="6 7">
    <name type="scientific">Bosea rubneri</name>
    <dbReference type="NCBI Taxonomy" id="3075434"/>
    <lineage>
        <taxon>Bacteria</taxon>
        <taxon>Pseudomonadati</taxon>
        <taxon>Pseudomonadota</taxon>
        <taxon>Alphaproteobacteria</taxon>
        <taxon>Hyphomicrobiales</taxon>
        <taxon>Boseaceae</taxon>
        <taxon>Bosea</taxon>
    </lineage>
</organism>
<dbReference type="PANTHER" id="PTHR30346">
    <property type="entry name" value="TRANSCRIPTIONAL DUAL REGULATOR HCAR-RELATED"/>
    <property type="match status" value="1"/>
</dbReference>
<dbReference type="Pfam" id="PF00126">
    <property type="entry name" value="HTH_1"/>
    <property type="match status" value="1"/>
</dbReference>
<sequence>MDQRLLSFFVTLAEELHFVRAAARLGVTQPALSQQIAKLEETLEVKLFERTKRRVALTDAGRNFQSDALAILRQLDLAVAGARRAAQGQIGRLTIGFVEACPFNILPVLVSRLSRELPEVSLVLQEMVTKEQVEALRSGRIDVGLLRPMFSEPGLGTLPLFRENYVVALPAGHRLTQLEAVPLTALREERFIMTPPGKRRYVEGRFRAAFRRAGFEPQVAQEVHQIHTMIGLVAGGIGVALVPQSVSRLNLENVVYRSLKGLDSTVSELVAAWPLDRETPVLRRFVAVARAVAAGEG</sequence>
<dbReference type="PANTHER" id="PTHR30346:SF0">
    <property type="entry name" value="HCA OPERON TRANSCRIPTIONAL ACTIVATOR HCAR"/>
    <property type="match status" value="1"/>
</dbReference>
<evidence type="ECO:0000259" key="5">
    <source>
        <dbReference type="PROSITE" id="PS50931"/>
    </source>
</evidence>